<organism evidence="1 2">
    <name type="scientific">Lentinula raphanica</name>
    <dbReference type="NCBI Taxonomy" id="153919"/>
    <lineage>
        <taxon>Eukaryota</taxon>
        <taxon>Fungi</taxon>
        <taxon>Dikarya</taxon>
        <taxon>Basidiomycota</taxon>
        <taxon>Agaricomycotina</taxon>
        <taxon>Agaricomycetes</taxon>
        <taxon>Agaricomycetidae</taxon>
        <taxon>Agaricales</taxon>
        <taxon>Marasmiineae</taxon>
        <taxon>Omphalotaceae</taxon>
        <taxon>Lentinula</taxon>
    </lineage>
</organism>
<name>A0AA38U7Q7_9AGAR</name>
<protein>
    <submittedName>
        <fullName evidence="1">Uncharacterized protein</fullName>
    </submittedName>
</protein>
<evidence type="ECO:0000313" key="2">
    <source>
        <dbReference type="Proteomes" id="UP001163846"/>
    </source>
</evidence>
<comment type="caution">
    <text evidence="1">The sequence shown here is derived from an EMBL/GenBank/DDBJ whole genome shotgun (WGS) entry which is preliminary data.</text>
</comment>
<evidence type="ECO:0000313" key="1">
    <source>
        <dbReference type="EMBL" id="KAJ3833716.1"/>
    </source>
</evidence>
<proteinExistence type="predicted"/>
<dbReference type="Proteomes" id="UP001163846">
    <property type="component" value="Unassembled WGS sequence"/>
</dbReference>
<dbReference type="AlphaFoldDB" id="A0AA38U7Q7"/>
<accession>A0AA38U7Q7</accession>
<reference evidence="1" key="1">
    <citation type="submission" date="2022-08" db="EMBL/GenBank/DDBJ databases">
        <authorList>
            <consortium name="DOE Joint Genome Institute"/>
            <person name="Min B."/>
            <person name="Riley R."/>
            <person name="Sierra-Patev S."/>
            <person name="Naranjo-Ortiz M."/>
            <person name="Looney B."/>
            <person name="Konkel Z."/>
            <person name="Slot J.C."/>
            <person name="Sakamoto Y."/>
            <person name="Steenwyk J.L."/>
            <person name="Rokas A."/>
            <person name="Carro J."/>
            <person name="Camarero S."/>
            <person name="Ferreira P."/>
            <person name="Molpeceres G."/>
            <person name="Ruiz-Duenas F.J."/>
            <person name="Serrano A."/>
            <person name="Henrissat B."/>
            <person name="Drula E."/>
            <person name="Hughes K.W."/>
            <person name="Mata J.L."/>
            <person name="Ishikawa N.K."/>
            <person name="Vargas-Isla R."/>
            <person name="Ushijima S."/>
            <person name="Smith C.A."/>
            <person name="Ahrendt S."/>
            <person name="Andreopoulos W."/>
            <person name="He G."/>
            <person name="Labutti K."/>
            <person name="Lipzen A."/>
            <person name="Ng V."/>
            <person name="Sandor L."/>
            <person name="Barry K."/>
            <person name="Martinez A.T."/>
            <person name="Xiao Y."/>
            <person name="Gibbons J.G."/>
            <person name="Terashima K."/>
            <person name="Hibbett D.S."/>
            <person name="Grigoriev I.V."/>
        </authorList>
    </citation>
    <scope>NUCLEOTIDE SEQUENCE</scope>
    <source>
        <strain evidence="1">TFB9207</strain>
    </source>
</reference>
<dbReference type="EMBL" id="MU806647">
    <property type="protein sequence ID" value="KAJ3833716.1"/>
    <property type="molecule type" value="Genomic_DNA"/>
</dbReference>
<sequence length="486" mass="54962">MIGCVLAAEILDHIIDQLEYDKQTLLAVSLSSKRLLTRSRFNLFHTVYVDNHRPGCEEDSLKSQRASAFFRILDAPYSSMGYAIHHLVIEFEIPPLFPGDISRIQRNLPNLRILHWHDTMCDIPDAFKSLVFGLNIEAFIVSEVKFRYTAEFIQIIAMLSATLKIIDVGRVAFNYDNSDTETVNNTLVNNPLAKRKRIHLHTLCSVSTASAHTLFRSLISLNIITIDRFIIEVGANGFYTAKVIPWLNEMLLKCGSMFSEVLYKLPEVGNLEHPAGLQHCANLRVLHIQSVFLGFSMENSQGPTDVTTDTIEQVIGSVPNPKALEEIKIRFLVELAELDETASPHWLSIVPTDHVTFIVNQLARFDWTKFSEFLLNILFPPGRNTFTLSNSGPHVETVSYSSPPSRGTTFSVSRPGQSLRRRLHIQIGVAEFAEDDAARELFAEAHEQYVQYIYDNGMKDLVEKGGLEELLISQDYFDLDDFLAVE</sequence>
<keyword evidence="2" id="KW-1185">Reference proteome</keyword>
<gene>
    <name evidence="1" type="ORF">F5878DRAFT_632259</name>
</gene>